<evidence type="ECO:0000256" key="3">
    <source>
        <dbReference type="SAM" id="Phobius"/>
    </source>
</evidence>
<evidence type="ECO:0000256" key="2">
    <source>
        <dbReference type="SAM" id="MobiDB-lite"/>
    </source>
</evidence>
<sequence length="928" mass="102838">MPDVSDGVAPSDPTDSVRPTASVDYSTLTNHILPLWPSNQMQMKVSDFSALLDKAERENQAPIFPAFFMTMLGIHVASQPDQPITLDEIQKLIKELSTQGPAATPQPTEAPDASPTPTEPSDPNPAPKSAKFSPFASRPRTAQVLTAPSSKKAVRATLRRPVTVSTPSDDEIPELDGPASPLGLKTDHSFTHLSQVFEDSMFGKASGFQTPGHRRRSRLSFSPENSFSSRRLSETFSPSEIEGGRPPLNHFRSVSPPQSVLDALDQESFYRFREQSMVAENNALSEAMLNRHKEELKKHKAIYDRKIEREAQVHEAHVHSIQLKLDEIKSELLMRQRELKDLSNKDRKKTEQIGQMETEIAKLTRRVFHLQAEHNSLKRDFEAKCVAFNTIKEEFDVKQEEYEASARQHEATQTELQEVAKNKIELENQVHQLTLQMQFNATVQGNVEILEARNQALTEEVDRLTADLQYMTLSQGAAGRASASVPSTDGINQNLSLHQELAASTHLMNLHPGEDIDGVGSYGDVHSHTTRSPNRSRRGAIRHQGVQTDPAISRLPEPVMVAKLVQEKQQFREQLAAAMAHYQAVKQDLQDTREAHQNDIETMRRWLHALQRQIPVADATVSATPADNSAATSEAGTQCRAAGVDAPTLIDTQGLDIRSLMRGVGQLVSTLRRSGQHVSADHLSNGLFQLVLEYSQETIANRSIFAADNEDERTPRPSPRLNSAAFRDTLRRRKMASPRNTSTAEASTAPEGGDLEESTASFIKAPSSVNHSVAKSTDSPGRNITTCQITTLVIYTLVVYFLGFLTVLFTNHVNLDREPLRAATGGNHQQHQSPHLGSGSVRPSPYGSEYQAAVPESVHSPADLRPWEHYPSAKDPLAEPIRLLIPDPPPMSTRLRGGAHVKRARTADIFMYWLETLLYNGDSPQVPT</sequence>
<gene>
    <name evidence="4" type="ORF">BJ085DRAFT_36360</name>
</gene>
<dbReference type="AlphaFoldDB" id="A0A4P9ZZN8"/>
<feature type="coiled-coil region" evidence="1">
    <location>
        <begin position="409"/>
        <end position="467"/>
    </location>
</feature>
<feature type="region of interest" description="Disordered" evidence="2">
    <location>
        <begin position="204"/>
        <end position="248"/>
    </location>
</feature>
<feature type="coiled-coil region" evidence="1">
    <location>
        <begin position="289"/>
        <end position="380"/>
    </location>
</feature>
<keyword evidence="3" id="KW-1133">Transmembrane helix</keyword>
<dbReference type="EMBL" id="ML002318">
    <property type="protein sequence ID" value="RKP38908.1"/>
    <property type="molecule type" value="Genomic_DNA"/>
</dbReference>
<name>A0A4P9ZZN8_9FUNG</name>
<feature type="region of interest" description="Disordered" evidence="2">
    <location>
        <begin position="525"/>
        <end position="545"/>
    </location>
</feature>
<accession>A0A4P9ZZN8</accession>
<organism evidence="4 5">
    <name type="scientific">Dimargaris cristalligena</name>
    <dbReference type="NCBI Taxonomy" id="215637"/>
    <lineage>
        <taxon>Eukaryota</taxon>
        <taxon>Fungi</taxon>
        <taxon>Fungi incertae sedis</taxon>
        <taxon>Zoopagomycota</taxon>
        <taxon>Kickxellomycotina</taxon>
        <taxon>Dimargaritomycetes</taxon>
        <taxon>Dimargaritales</taxon>
        <taxon>Dimargaritaceae</taxon>
        <taxon>Dimargaris</taxon>
    </lineage>
</organism>
<dbReference type="Proteomes" id="UP000268162">
    <property type="component" value="Unassembled WGS sequence"/>
</dbReference>
<feature type="compositionally biased region" description="Polar residues" evidence="2">
    <location>
        <begin position="13"/>
        <end position="22"/>
    </location>
</feature>
<keyword evidence="1" id="KW-0175">Coiled coil</keyword>
<feature type="compositionally biased region" description="Pro residues" evidence="2">
    <location>
        <begin position="117"/>
        <end position="126"/>
    </location>
</feature>
<feature type="compositionally biased region" description="Polar residues" evidence="2">
    <location>
        <begin position="98"/>
        <end position="107"/>
    </location>
</feature>
<keyword evidence="3" id="KW-0472">Membrane</keyword>
<dbReference type="OrthoDB" id="432685at2759"/>
<keyword evidence="3" id="KW-0812">Transmembrane</keyword>
<proteinExistence type="predicted"/>
<evidence type="ECO:0000256" key="1">
    <source>
        <dbReference type="SAM" id="Coils"/>
    </source>
</evidence>
<feature type="compositionally biased region" description="Polar residues" evidence="2">
    <location>
        <begin position="826"/>
        <end position="835"/>
    </location>
</feature>
<keyword evidence="5" id="KW-1185">Reference proteome</keyword>
<feature type="transmembrane region" description="Helical" evidence="3">
    <location>
        <begin position="792"/>
        <end position="811"/>
    </location>
</feature>
<feature type="compositionally biased region" description="Polar residues" evidence="2">
    <location>
        <begin position="219"/>
        <end position="238"/>
    </location>
</feature>
<feature type="region of interest" description="Disordered" evidence="2">
    <location>
        <begin position="1"/>
        <end position="22"/>
    </location>
</feature>
<feature type="region of interest" description="Disordered" evidence="2">
    <location>
        <begin position="706"/>
        <end position="758"/>
    </location>
</feature>
<reference evidence="5" key="1">
    <citation type="journal article" date="2018" name="Nat. Microbiol.">
        <title>Leveraging single-cell genomics to expand the fungal tree of life.</title>
        <authorList>
            <person name="Ahrendt S.R."/>
            <person name="Quandt C.A."/>
            <person name="Ciobanu D."/>
            <person name="Clum A."/>
            <person name="Salamov A."/>
            <person name="Andreopoulos B."/>
            <person name="Cheng J.F."/>
            <person name="Woyke T."/>
            <person name="Pelin A."/>
            <person name="Henrissat B."/>
            <person name="Reynolds N.K."/>
            <person name="Benny G.L."/>
            <person name="Smith M.E."/>
            <person name="James T.Y."/>
            <person name="Grigoriev I.V."/>
        </authorList>
    </citation>
    <scope>NUCLEOTIDE SEQUENCE [LARGE SCALE GENOMIC DNA]</scope>
    <source>
        <strain evidence="5">RSA 468</strain>
    </source>
</reference>
<dbReference type="Gene3D" id="1.10.287.1490">
    <property type="match status" value="1"/>
</dbReference>
<feature type="region of interest" description="Disordered" evidence="2">
    <location>
        <begin position="823"/>
        <end position="857"/>
    </location>
</feature>
<protein>
    <submittedName>
        <fullName evidence="4">Uncharacterized protein</fullName>
    </submittedName>
</protein>
<feature type="region of interest" description="Disordered" evidence="2">
    <location>
        <begin position="98"/>
        <end position="182"/>
    </location>
</feature>
<dbReference type="STRING" id="215637.A0A4P9ZZN8"/>
<feature type="coiled-coil region" evidence="1">
    <location>
        <begin position="561"/>
        <end position="599"/>
    </location>
</feature>
<evidence type="ECO:0000313" key="5">
    <source>
        <dbReference type="Proteomes" id="UP000268162"/>
    </source>
</evidence>
<evidence type="ECO:0000313" key="4">
    <source>
        <dbReference type="EMBL" id="RKP38908.1"/>
    </source>
</evidence>